<feature type="transmembrane region" description="Helical" evidence="1">
    <location>
        <begin position="101"/>
        <end position="126"/>
    </location>
</feature>
<feature type="transmembrane region" description="Helical" evidence="1">
    <location>
        <begin position="76"/>
        <end position="95"/>
    </location>
</feature>
<dbReference type="RefSeq" id="WP_378110755.1">
    <property type="nucleotide sequence ID" value="NZ_JBHSNC010000017.1"/>
</dbReference>
<evidence type="ECO:0000313" key="3">
    <source>
        <dbReference type="EMBL" id="MFC5528884.1"/>
    </source>
</evidence>
<dbReference type="EMBL" id="JBHSNC010000017">
    <property type="protein sequence ID" value="MFC5528884.1"/>
    <property type="molecule type" value="Genomic_DNA"/>
</dbReference>
<protein>
    <submittedName>
        <fullName evidence="3">DUF4395 domain-containing protein</fullName>
    </submittedName>
</protein>
<keyword evidence="1" id="KW-0812">Transmembrane</keyword>
<dbReference type="Pfam" id="PF14340">
    <property type="entry name" value="DUF4395"/>
    <property type="match status" value="1"/>
</dbReference>
<dbReference type="PIRSF" id="PIRSF030042">
    <property type="entry name" value="UCP030042"/>
    <property type="match status" value="1"/>
</dbReference>
<keyword evidence="1" id="KW-0472">Membrane</keyword>
<proteinExistence type="predicted"/>
<evidence type="ECO:0000313" key="4">
    <source>
        <dbReference type="Proteomes" id="UP001596108"/>
    </source>
</evidence>
<gene>
    <name evidence="3" type="ORF">ACFPQ4_05385</name>
</gene>
<reference evidence="4" key="1">
    <citation type="journal article" date="2019" name="Int. J. Syst. Evol. Microbiol.">
        <title>The Global Catalogue of Microorganisms (GCM) 10K type strain sequencing project: providing services to taxonomists for standard genome sequencing and annotation.</title>
        <authorList>
            <consortium name="The Broad Institute Genomics Platform"/>
            <consortium name="The Broad Institute Genome Sequencing Center for Infectious Disease"/>
            <person name="Wu L."/>
            <person name="Ma J."/>
        </authorList>
    </citation>
    <scope>NUCLEOTIDE SEQUENCE [LARGE SCALE GENOMIC DNA]</scope>
    <source>
        <strain evidence="4">CGMCC 1.18578</strain>
    </source>
</reference>
<feature type="domain" description="DUF4395" evidence="2">
    <location>
        <begin position="4"/>
        <end position="129"/>
    </location>
</feature>
<dbReference type="InterPro" id="IPR025508">
    <property type="entry name" value="DUF4395"/>
</dbReference>
<keyword evidence="4" id="KW-1185">Reference proteome</keyword>
<sequence>MREIPMRYVKANQLGMFLFVVAALALQEPWIIAVLWVIQVVGISTEGRLNPFVFLAKRLFSNKAVTETQAVELQRFNNTLAILFLTLSLISYALGWQIAGVAFAAMLLIAAGVALLGYCIGCTIYFQFKQLIARRRIKHS</sequence>
<evidence type="ECO:0000256" key="1">
    <source>
        <dbReference type="SAM" id="Phobius"/>
    </source>
</evidence>
<organism evidence="3 4">
    <name type="scientific">Cohnella yongneupensis</name>
    <dbReference type="NCBI Taxonomy" id="425006"/>
    <lineage>
        <taxon>Bacteria</taxon>
        <taxon>Bacillati</taxon>
        <taxon>Bacillota</taxon>
        <taxon>Bacilli</taxon>
        <taxon>Bacillales</taxon>
        <taxon>Paenibacillaceae</taxon>
        <taxon>Cohnella</taxon>
    </lineage>
</organism>
<comment type="caution">
    <text evidence="3">The sequence shown here is derived from an EMBL/GenBank/DDBJ whole genome shotgun (WGS) entry which is preliminary data.</text>
</comment>
<keyword evidence="1" id="KW-1133">Transmembrane helix</keyword>
<evidence type="ECO:0000259" key="2">
    <source>
        <dbReference type="Pfam" id="PF14340"/>
    </source>
</evidence>
<dbReference type="InterPro" id="IPR016942">
    <property type="entry name" value="UCP030042"/>
</dbReference>
<dbReference type="Proteomes" id="UP001596108">
    <property type="component" value="Unassembled WGS sequence"/>
</dbReference>
<accession>A0ABW0QV83</accession>
<name>A0ABW0QV83_9BACL</name>